<keyword evidence="1" id="KW-0472">Membrane</keyword>
<keyword evidence="1" id="KW-1133">Transmembrane helix</keyword>
<name>A0A2P2JUH4_RHIMU</name>
<organism evidence="2">
    <name type="scientific">Rhizophora mucronata</name>
    <name type="common">Asiatic mangrove</name>
    <dbReference type="NCBI Taxonomy" id="61149"/>
    <lineage>
        <taxon>Eukaryota</taxon>
        <taxon>Viridiplantae</taxon>
        <taxon>Streptophyta</taxon>
        <taxon>Embryophyta</taxon>
        <taxon>Tracheophyta</taxon>
        <taxon>Spermatophyta</taxon>
        <taxon>Magnoliopsida</taxon>
        <taxon>eudicotyledons</taxon>
        <taxon>Gunneridae</taxon>
        <taxon>Pentapetalae</taxon>
        <taxon>rosids</taxon>
        <taxon>fabids</taxon>
        <taxon>Malpighiales</taxon>
        <taxon>Rhizophoraceae</taxon>
        <taxon>Rhizophora</taxon>
    </lineage>
</organism>
<feature type="transmembrane region" description="Helical" evidence="1">
    <location>
        <begin position="12"/>
        <end position="39"/>
    </location>
</feature>
<sequence length="97" mass="10321">MSVAIGPGATQFAVMLVPFSSFASIFVIASTAAFVAVYVGATFGLRELASTDDSIMILPPPPLFILFAASLQHKNEPLKFTLQIRSKSSREVVAMEG</sequence>
<protein>
    <submittedName>
        <fullName evidence="2">Uncharacterized protein</fullName>
    </submittedName>
</protein>
<dbReference type="EMBL" id="GGEC01016640">
    <property type="protein sequence ID" value="MBW97123.1"/>
    <property type="molecule type" value="Transcribed_RNA"/>
</dbReference>
<evidence type="ECO:0000313" key="2">
    <source>
        <dbReference type="EMBL" id="MBW97123.1"/>
    </source>
</evidence>
<reference evidence="2" key="1">
    <citation type="submission" date="2018-02" db="EMBL/GenBank/DDBJ databases">
        <title>Rhizophora mucronata_Transcriptome.</title>
        <authorList>
            <person name="Meera S.P."/>
            <person name="Sreeshan A."/>
            <person name="Augustine A."/>
        </authorList>
    </citation>
    <scope>NUCLEOTIDE SEQUENCE</scope>
    <source>
        <tissue evidence="2">Leaf</tissue>
    </source>
</reference>
<evidence type="ECO:0000256" key="1">
    <source>
        <dbReference type="SAM" id="Phobius"/>
    </source>
</evidence>
<dbReference type="AlphaFoldDB" id="A0A2P2JUH4"/>
<keyword evidence="1" id="KW-0812">Transmembrane</keyword>
<accession>A0A2P2JUH4</accession>
<proteinExistence type="predicted"/>